<comment type="caution">
    <text evidence="1">The sequence shown here is derived from an EMBL/GenBank/DDBJ whole genome shotgun (WGS) entry which is preliminary data.</text>
</comment>
<accession>A0AAN7R524</accession>
<dbReference type="InterPro" id="IPR014722">
    <property type="entry name" value="Rib_uL2_dom2"/>
</dbReference>
<sequence length="52" mass="5836">MADIRIGTWVHDIECHPGQGARLSRAAATLAKIMKESAENYKLEKSDFIQAY</sequence>
<dbReference type="Proteomes" id="UP001346149">
    <property type="component" value="Unassembled WGS sequence"/>
</dbReference>
<name>A0AAN7R524_TRANT</name>
<keyword evidence="2" id="KW-1185">Reference proteome</keyword>
<gene>
    <name evidence="1" type="ORF">SAY86_017401</name>
</gene>
<organism evidence="1 2">
    <name type="scientific">Trapa natans</name>
    <name type="common">Water chestnut</name>
    <dbReference type="NCBI Taxonomy" id="22666"/>
    <lineage>
        <taxon>Eukaryota</taxon>
        <taxon>Viridiplantae</taxon>
        <taxon>Streptophyta</taxon>
        <taxon>Embryophyta</taxon>
        <taxon>Tracheophyta</taxon>
        <taxon>Spermatophyta</taxon>
        <taxon>Magnoliopsida</taxon>
        <taxon>eudicotyledons</taxon>
        <taxon>Gunneridae</taxon>
        <taxon>Pentapetalae</taxon>
        <taxon>rosids</taxon>
        <taxon>malvids</taxon>
        <taxon>Myrtales</taxon>
        <taxon>Lythraceae</taxon>
        <taxon>Trapa</taxon>
    </lineage>
</organism>
<dbReference type="AlphaFoldDB" id="A0AAN7R524"/>
<reference evidence="1 2" key="1">
    <citation type="journal article" date="2023" name="Hortic Res">
        <title>Pangenome of water caltrop reveals structural variations and asymmetric subgenome divergence after allopolyploidization.</title>
        <authorList>
            <person name="Zhang X."/>
            <person name="Chen Y."/>
            <person name="Wang L."/>
            <person name="Yuan Y."/>
            <person name="Fang M."/>
            <person name="Shi L."/>
            <person name="Lu R."/>
            <person name="Comes H.P."/>
            <person name="Ma Y."/>
            <person name="Chen Y."/>
            <person name="Huang G."/>
            <person name="Zhou Y."/>
            <person name="Zheng Z."/>
            <person name="Qiu Y."/>
        </authorList>
    </citation>
    <scope>NUCLEOTIDE SEQUENCE [LARGE SCALE GENOMIC DNA]</scope>
    <source>
        <strain evidence="1">F231</strain>
    </source>
</reference>
<protein>
    <submittedName>
        <fullName evidence="1">Uncharacterized protein</fullName>
    </submittedName>
</protein>
<evidence type="ECO:0000313" key="2">
    <source>
        <dbReference type="Proteomes" id="UP001346149"/>
    </source>
</evidence>
<evidence type="ECO:0000313" key="1">
    <source>
        <dbReference type="EMBL" id="KAK4790097.1"/>
    </source>
</evidence>
<dbReference type="SUPFAM" id="SSF50104">
    <property type="entry name" value="Translation proteins SH3-like domain"/>
    <property type="match status" value="1"/>
</dbReference>
<dbReference type="Gene3D" id="2.30.30.30">
    <property type="match status" value="1"/>
</dbReference>
<dbReference type="EMBL" id="JAXQNO010000010">
    <property type="protein sequence ID" value="KAK4790097.1"/>
    <property type="molecule type" value="Genomic_DNA"/>
</dbReference>
<proteinExistence type="predicted"/>
<dbReference type="InterPro" id="IPR008991">
    <property type="entry name" value="Translation_prot_SH3-like_sf"/>
</dbReference>